<evidence type="ECO:0000313" key="1">
    <source>
        <dbReference type="EMBL" id="GFY19393.1"/>
    </source>
</evidence>
<protein>
    <submittedName>
        <fullName evidence="1">Integrase catalytic domain-containing protein</fullName>
    </submittedName>
</protein>
<evidence type="ECO:0000313" key="2">
    <source>
        <dbReference type="Proteomes" id="UP000887159"/>
    </source>
</evidence>
<proteinExistence type="predicted"/>
<accession>A0A8X6SXE7</accession>
<comment type="caution">
    <text evidence="1">The sequence shown here is derived from an EMBL/GenBank/DDBJ whole genome shotgun (WGS) entry which is preliminary data.</text>
</comment>
<reference evidence="1" key="1">
    <citation type="submission" date="2020-08" db="EMBL/GenBank/DDBJ databases">
        <title>Multicomponent nature underlies the extraordinary mechanical properties of spider dragline silk.</title>
        <authorList>
            <person name="Kono N."/>
            <person name="Nakamura H."/>
            <person name="Mori M."/>
            <person name="Yoshida Y."/>
            <person name="Ohtoshi R."/>
            <person name="Malay A.D."/>
            <person name="Moran D.A.P."/>
            <person name="Tomita M."/>
            <person name="Numata K."/>
            <person name="Arakawa K."/>
        </authorList>
    </citation>
    <scope>NUCLEOTIDE SEQUENCE</scope>
</reference>
<dbReference type="EMBL" id="BMAU01021352">
    <property type="protein sequence ID" value="GFY19393.1"/>
    <property type="molecule type" value="Genomic_DNA"/>
</dbReference>
<sequence>MGKTVKEPLKKILGRSPLRFEELVTLSTKIENIVNLRPLTYASDVKDDPEPLTPAHLLHFGHNDFDYPMQFAEFFDKTISKETKKPLSNCAFKTIVH</sequence>
<dbReference type="Proteomes" id="UP000887159">
    <property type="component" value="Unassembled WGS sequence"/>
</dbReference>
<name>A0A8X6SXE7_TRICX</name>
<keyword evidence="2" id="KW-1185">Reference proteome</keyword>
<dbReference type="AlphaFoldDB" id="A0A8X6SXE7"/>
<organism evidence="1 2">
    <name type="scientific">Trichonephila clavipes</name>
    <name type="common">Golden silk orbweaver</name>
    <name type="synonym">Nephila clavipes</name>
    <dbReference type="NCBI Taxonomy" id="2585209"/>
    <lineage>
        <taxon>Eukaryota</taxon>
        <taxon>Metazoa</taxon>
        <taxon>Ecdysozoa</taxon>
        <taxon>Arthropoda</taxon>
        <taxon>Chelicerata</taxon>
        <taxon>Arachnida</taxon>
        <taxon>Araneae</taxon>
        <taxon>Araneomorphae</taxon>
        <taxon>Entelegynae</taxon>
        <taxon>Araneoidea</taxon>
        <taxon>Nephilidae</taxon>
        <taxon>Trichonephila</taxon>
    </lineage>
</organism>
<gene>
    <name evidence="1" type="primary">AVEN_219317_1</name>
    <name evidence="1" type="ORF">TNCV_4127801</name>
</gene>